<dbReference type="Gene3D" id="1.10.10.10">
    <property type="entry name" value="Winged helix-like DNA-binding domain superfamily/Winged helix DNA-binding domain"/>
    <property type="match status" value="1"/>
</dbReference>
<dbReference type="EMBL" id="SLWM01000003">
    <property type="protein sequence ID" value="TCO27571.1"/>
    <property type="molecule type" value="Genomic_DNA"/>
</dbReference>
<dbReference type="PANTHER" id="PTHR43133">
    <property type="entry name" value="RNA POLYMERASE ECF-TYPE SIGMA FACTO"/>
    <property type="match status" value="1"/>
</dbReference>
<evidence type="ECO:0000313" key="7">
    <source>
        <dbReference type="EMBL" id="TCO27571.1"/>
    </source>
</evidence>
<keyword evidence="2" id="KW-0805">Transcription regulation</keyword>
<dbReference type="InterPro" id="IPR013324">
    <property type="entry name" value="RNA_pol_sigma_r3/r4-like"/>
</dbReference>
<comment type="similarity">
    <text evidence="1">Belongs to the sigma-70 factor family. ECF subfamily.</text>
</comment>
<accession>A0ABY2BPL2</accession>
<dbReference type="Pfam" id="PF08281">
    <property type="entry name" value="Sigma70_r4_2"/>
    <property type="match status" value="1"/>
</dbReference>
<keyword evidence="4" id="KW-0238">DNA-binding</keyword>
<dbReference type="CDD" id="cd06171">
    <property type="entry name" value="Sigma70_r4"/>
    <property type="match status" value="1"/>
</dbReference>
<evidence type="ECO:0000256" key="2">
    <source>
        <dbReference type="ARBA" id="ARBA00023015"/>
    </source>
</evidence>
<dbReference type="Proteomes" id="UP000295818">
    <property type="component" value="Unassembled WGS sequence"/>
</dbReference>
<protein>
    <submittedName>
        <fullName evidence="7">RNA polymerase sigma factor (Sigma-70 family)</fullName>
    </submittedName>
</protein>
<keyword evidence="5" id="KW-0804">Transcription</keyword>
<feature type="domain" description="RNA polymerase sigma factor 70 region 4 type 2" evidence="6">
    <location>
        <begin position="52"/>
        <end position="104"/>
    </location>
</feature>
<evidence type="ECO:0000313" key="8">
    <source>
        <dbReference type="Proteomes" id="UP000295818"/>
    </source>
</evidence>
<dbReference type="NCBIfam" id="TIGR02937">
    <property type="entry name" value="sigma70-ECF"/>
    <property type="match status" value="1"/>
</dbReference>
<evidence type="ECO:0000256" key="4">
    <source>
        <dbReference type="ARBA" id="ARBA00023125"/>
    </source>
</evidence>
<gene>
    <name evidence="7" type="ORF">EV644_103270</name>
</gene>
<dbReference type="PANTHER" id="PTHR43133:SF8">
    <property type="entry name" value="RNA POLYMERASE SIGMA FACTOR HI_1459-RELATED"/>
    <property type="match status" value="1"/>
</dbReference>
<organism evidence="7 8">
    <name type="scientific">Kribbella orskensis</name>
    <dbReference type="NCBI Taxonomy" id="2512216"/>
    <lineage>
        <taxon>Bacteria</taxon>
        <taxon>Bacillati</taxon>
        <taxon>Actinomycetota</taxon>
        <taxon>Actinomycetes</taxon>
        <taxon>Propionibacteriales</taxon>
        <taxon>Kribbellaceae</taxon>
        <taxon>Kribbella</taxon>
    </lineage>
</organism>
<name>A0ABY2BPL2_9ACTN</name>
<dbReference type="InterPro" id="IPR039425">
    <property type="entry name" value="RNA_pol_sigma-70-like"/>
</dbReference>
<proteinExistence type="inferred from homology"/>
<dbReference type="RefSeq" id="WP_241998451.1">
    <property type="nucleotide sequence ID" value="NZ_SLWM01000003.1"/>
</dbReference>
<dbReference type="InterPro" id="IPR013249">
    <property type="entry name" value="RNA_pol_sigma70_r4_t2"/>
</dbReference>
<evidence type="ECO:0000259" key="6">
    <source>
        <dbReference type="Pfam" id="PF08281"/>
    </source>
</evidence>
<evidence type="ECO:0000256" key="3">
    <source>
        <dbReference type="ARBA" id="ARBA00023082"/>
    </source>
</evidence>
<comment type="caution">
    <text evidence="7">The sequence shown here is derived from an EMBL/GenBank/DDBJ whole genome shotgun (WGS) entry which is preliminary data.</text>
</comment>
<dbReference type="InterPro" id="IPR036388">
    <property type="entry name" value="WH-like_DNA-bd_sf"/>
</dbReference>
<reference evidence="7 8" key="1">
    <citation type="journal article" date="2015" name="Stand. Genomic Sci.">
        <title>Genomic Encyclopedia of Bacterial and Archaeal Type Strains, Phase III: the genomes of soil and plant-associated and newly described type strains.</title>
        <authorList>
            <person name="Whitman W.B."/>
            <person name="Woyke T."/>
            <person name="Klenk H.P."/>
            <person name="Zhou Y."/>
            <person name="Lilburn T.G."/>
            <person name="Beck B.J."/>
            <person name="De Vos P."/>
            <person name="Vandamme P."/>
            <person name="Eisen J.A."/>
            <person name="Garrity G."/>
            <person name="Hugenholtz P."/>
            <person name="Kyrpides N.C."/>
        </authorList>
    </citation>
    <scope>NUCLEOTIDE SEQUENCE [LARGE SCALE GENOMIC DNA]</scope>
    <source>
        <strain evidence="7 8">VKM Ac-2538</strain>
    </source>
</reference>
<keyword evidence="3" id="KW-0731">Sigma factor</keyword>
<keyword evidence="8" id="KW-1185">Reference proteome</keyword>
<evidence type="ECO:0000256" key="5">
    <source>
        <dbReference type="ARBA" id="ARBA00023163"/>
    </source>
</evidence>
<evidence type="ECO:0000256" key="1">
    <source>
        <dbReference type="ARBA" id="ARBA00010641"/>
    </source>
</evidence>
<sequence length="116" mass="13407">MRGDVEQLEGYVRRAMLNQYVDGRRRASLWNARRHLLVDPVAHYDDDHALADEVRQALSTLSPKQRAYIVLRYYDDLSVLEIADQLDCAEGTVKRHLADARTRLATQLAIPEETMR</sequence>
<dbReference type="SUPFAM" id="SSF88659">
    <property type="entry name" value="Sigma3 and sigma4 domains of RNA polymerase sigma factors"/>
    <property type="match status" value="1"/>
</dbReference>
<dbReference type="InterPro" id="IPR014284">
    <property type="entry name" value="RNA_pol_sigma-70_dom"/>
</dbReference>